<dbReference type="GO" id="GO:0006952">
    <property type="term" value="P:defense response"/>
    <property type="evidence" value="ECO:0007669"/>
    <property type="project" value="UniProtKB-KW"/>
</dbReference>
<name>A0AAV5LSU5_9ROSI</name>
<reference evidence="6 7" key="1">
    <citation type="journal article" date="2021" name="Commun. Biol.">
        <title>The genome of Shorea leprosula (Dipterocarpaceae) highlights the ecological relevance of drought in aseasonal tropical rainforests.</title>
        <authorList>
            <person name="Ng K.K.S."/>
            <person name="Kobayashi M.J."/>
            <person name="Fawcett J.A."/>
            <person name="Hatakeyama M."/>
            <person name="Paape T."/>
            <person name="Ng C.H."/>
            <person name="Ang C.C."/>
            <person name="Tnah L.H."/>
            <person name="Lee C.T."/>
            <person name="Nishiyama T."/>
            <person name="Sese J."/>
            <person name="O'Brien M.J."/>
            <person name="Copetti D."/>
            <person name="Mohd Noor M.I."/>
            <person name="Ong R.C."/>
            <person name="Putra M."/>
            <person name="Sireger I.Z."/>
            <person name="Indrioko S."/>
            <person name="Kosugi Y."/>
            <person name="Izuno A."/>
            <person name="Isagi Y."/>
            <person name="Lee S.L."/>
            <person name="Shimizu K.K."/>
        </authorList>
    </citation>
    <scope>NUCLEOTIDE SEQUENCE [LARGE SCALE GENOMIC DNA]</scope>
    <source>
        <strain evidence="6">214</strain>
    </source>
</reference>
<dbReference type="Pfam" id="PF00931">
    <property type="entry name" value="NB-ARC"/>
    <property type="match status" value="2"/>
</dbReference>
<comment type="caution">
    <text evidence="6">The sequence shown here is derived from an EMBL/GenBank/DDBJ whole genome shotgun (WGS) entry which is preliminary data.</text>
</comment>
<organism evidence="6 7">
    <name type="scientific">Rubroshorea leprosula</name>
    <dbReference type="NCBI Taxonomy" id="152421"/>
    <lineage>
        <taxon>Eukaryota</taxon>
        <taxon>Viridiplantae</taxon>
        <taxon>Streptophyta</taxon>
        <taxon>Embryophyta</taxon>
        <taxon>Tracheophyta</taxon>
        <taxon>Spermatophyta</taxon>
        <taxon>Magnoliopsida</taxon>
        <taxon>eudicotyledons</taxon>
        <taxon>Gunneridae</taxon>
        <taxon>Pentapetalae</taxon>
        <taxon>rosids</taxon>
        <taxon>malvids</taxon>
        <taxon>Malvales</taxon>
        <taxon>Dipterocarpaceae</taxon>
        <taxon>Rubroshorea</taxon>
    </lineage>
</organism>
<dbReference type="Gene3D" id="3.40.50.300">
    <property type="entry name" value="P-loop containing nucleotide triphosphate hydrolases"/>
    <property type="match status" value="1"/>
</dbReference>
<evidence type="ECO:0000313" key="7">
    <source>
        <dbReference type="Proteomes" id="UP001054252"/>
    </source>
</evidence>
<keyword evidence="4" id="KW-0067">ATP-binding</keyword>
<dbReference type="InterPro" id="IPR050905">
    <property type="entry name" value="Plant_NBS-LRR"/>
</dbReference>
<dbReference type="InterPro" id="IPR003593">
    <property type="entry name" value="AAA+_ATPase"/>
</dbReference>
<dbReference type="Proteomes" id="UP001054252">
    <property type="component" value="Unassembled WGS sequence"/>
</dbReference>
<dbReference type="PANTHER" id="PTHR33463:SF209">
    <property type="entry name" value="DISEASE RESISTANCE PROTEIN RPS2-LIKE"/>
    <property type="match status" value="1"/>
</dbReference>
<dbReference type="SUPFAM" id="SSF52540">
    <property type="entry name" value="P-loop containing nucleoside triphosphate hydrolases"/>
    <property type="match status" value="1"/>
</dbReference>
<keyword evidence="7" id="KW-1185">Reference proteome</keyword>
<dbReference type="Pfam" id="PF23247">
    <property type="entry name" value="LRR_RPS2"/>
    <property type="match status" value="2"/>
</dbReference>
<dbReference type="SUPFAM" id="SSF52058">
    <property type="entry name" value="L domain-like"/>
    <property type="match status" value="2"/>
</dbReference>
<protein>
    <recommendedName>
        <fullName evidence="5">AAA+ ATPase domain-containing protein</fullName>
    </recommendedName>
</protein>
<dbReference type="Gene3D" id="1.10.8.430">
    <property type="entry name" value="Helical domain of apoptotic protease-activating factors"/>
    <property type="match status" value="1"/>
</dbReference>
<evidence type="ECO:0000256" key="4">
    <source>
        <dbReference type="ARBA" id="ARBA00022840"/>
    </source>
</evidence>
<dbReference type="PRINTS" id="PR00364">
    <property type="entry name" value="DISEASERSIST"/>
</dbReference>
<keyword evidence="2" id="KW-0547">Nucleotide-binding</keyword>
<dbReference type="SUPFAM" id="SSF52047">
    <property type="entry name" value="RNI-like"/>
    <property type="match status" value="1"/>
</dbReference>
<evidence type="ECO:0000256" key="2">
    <source>
        <dbReference type="ARBA" id="ARBA00022741"/>
    </source>
</evidence>
<dbReference type="InterPro" id="IPR032675">
    <property type="entry name" value="LRR_dom_sf"/>
</dbReference>
<dbReference type="InterPro" id="IPR002182">
    <property type="entry name" value="NB-ARC"/>
</dbReference>
<accession>A0AAV5LSU5</accession>
<dbReference type="InterPro" id="IPR027417">
    <property type="entry name" value="P-loop_NTPase"/>
</dbReference>
<dbReference type="InterPro" id="IPR042197">
    <property type="entry name" value="Apaf_helical"/>
</dbReference>
<evidence type="ECO:0000256" key="3">
    <source>
        <dbReference type="ARBA" id="ARBA00022821"/>
    </source>
</evidence>
<proteinExistence type="inferred from homology"/>
<gene>
    <name evidence="6" type="ORF">SLEP1_g47886</name>
</gene>
<dbReference type="GO" id="GO:0043531">
    <property type="term" value="F:ADP binding"/>
    <property type="evidence" value="ECO:0007669"/>
    <property type="project" value="InterPro"/>
</dbReference>
<evidence type="ECO:0000256" key="1">
    <source>
        <dbReference type="ARBA" id="ARBA00008894"/>
    </source>
</evidence>
<dbReference type="EMBL" id="BPVZ01000139">
    <property type="protein sequence ID" value="GKV40217.1"/>
    <property type="molecule type" value="Genomic_DNA"/>
</dbReference>
<evidence type="ECO:0000259" key="5">
    <source>
        <dbReference type="SMART" id="SM00382"/>
    </source>
</evidence>
<sequence>MMDSSRKKMDFCYFRDIVKRAVRIRKQNCTGPKSTLDADALVNNIDNAIDKALKEGCETQEVMNWMHRVEDLEYNILSGLRKEFENKGKKCCFGWFPNLKSQLQLSMEADKYVQDVAELLKKIRTTHEEALSKTEQKGVAAAVKDFEYFDSRRDVWEEIMVALQSPRISSIGVYGKAGVGKTMLVEEIKRKAKQMKLFDDVVMAKVTNNPDMRRIQNDIAHDLGLELPDRVTATDQIRSRLTNRKLLVILDDIWARIDLEEVGIPFGNKHKQTRKQPTEKKNEEISSVEEKKECILLMTSRDRDVLSRDMDAHKIVEVKQLEAREAWQLFEKIAGEQAKNRILQRTAENEKIEGEQPIEGLEEIFQHCNRLPIAIATLASTLENKSPIQWRTTITKLRSQMSSKLEVNLNGMSPSLCSAIELRYGDLESSQLQQTLLLCGLMGHNAGIQDLLKYGIGLELFPDAANIEAARDEAVNSVGKLRKTFLLLDGGSNMHFDMHDLIQEVAILIASGEHDVLALRKDAAKKKLDQEELKKSKWIYLSNVDAAQLPYRLKCPQLTFFHLANNNPDFEISDKFFRGADRLRVLGLTGMHFLSIPSSISLLVNLCTLRLDQSELGTNLGSIMGYLKNLKVLSLVGCDIKELPQETKELGMLTLLDLSDCSKLMVIPPDVLKSLSQLEELYLGNSFDQWEDIKKQDKRRNASLDELTQLENLTSLEVRIQDINMIPDDLFSIELSRYKICIGDVWNNWGSPFEHSKILKLKHDGSIRSDKVEKLPNKVEELHLEKLNAVKDVFNELQQKGFQELKYLHVKNIDLEIEHLFFNPEKEIYNEVLPKLEELFLHSLKGLQKIFHGEFEKSSLERLRIITVTGCNRLKNLFPFSVAKQLHNLQKIIVTDCSDIVEIVDDEEEEDANVRAAEAAGDVIELAAQIQCLRLQRLTAFISFNEEKIIKFRSTLLFNKKLVEGDRTWNLTQLIIEGCDQLENLFFESIGDCLEKLEHLEIRECKKIREIIVGEGREGIYRFRFPSLKLLAIDNCPELNGFVVDDQAGECITSTALFNYNVYFPTLETMSISNLKNLNIIWWKFNPYFFYGLNFLHIKDLPNLIRLCQNHVSKFDEIFERFKSFEHLEQLTIENCPQLNGFLFDKESDITGQAEQAEEHKLKFEQLKIITIADCPNIVTFASTFSRDHEQGTSEPFFSTKNKRKKMLIKEELSLQVDFPNLEWLVMEDCHRFKYLMTLSTVQSFSQLKKLVISGCKKMKEVIGTDEFTEAIGTDEFTEAIGTDEFTEVIVTDELTEDVRVTEELTEENRISLFPKLNSMELEDLPELTRFCSELQSLQATTLFVFPEVTDLKFSKLPKLASFLHKNATEWPELTNIHVLECDQVQIFALEFPSGGNQIESRTQQKPLFWVKKGLRGQEDSSRSSTIGMPAGSFVKLRTLEVSRCHGLVTILGHTIANRLDQLSTMSIINCSKLKEIVACEGNEVKDEIVFTQLTSLRLAFLSRLQSFCSGKCNFIFPSLREVILSECPEMSTFCKGVVKTEKLQKVRLTEEDDVGIWKDRDLNSSIQHLFINKNTLWMRFAPFKFNELFTRFQSKKHM</sequence>
<keyword evidence="3" id="KW-0611">Plant defense</keyword>
<dbReference type="InterPro" id="IPR057135">
    <property type="entry name" value="At4g27190-like_LRR"/>
</dbReference>
<comment type="similarity">
    <text evidence="1">Belongs to the disease resistance NB-LRR family.</text>
</comment>
<dbReference type="PANTHER" id="PTHR33463">
    <property type="entry name" value="NB-ARC DOMAIN-CONTAINING PROTEIN-RELATED"/>
    <property type="match status" value="1"/>
</dbReference>
<evidence type="ECO:0000313" key="6">
    <source>
        <dbReference type="EMBL" id="GKV40217.1"/>
    </source>
</evidence>
<feature type="domain" description="AAA+ ATPase" evidence="5">
    <location>
        <begin position="167"/>
        <end position="322"/>
    </location>
</feature>
<dbReference type="GO" id="GO:0005524">
    <property type="term" value="F:ATP binding"/>
    <property type="evidence" value="ECO:0007669"/>
    <property type="project" value="UniProtKB-KW"/>
</dbReference>
<dbReference type="Gene3D" id="3.80.10.10">
    <property type="entry name" value="Ribonuclease Inhibitor"/>
    <property type="match status" value="5"/>
</dbReference>
<dbReference type="SMART" id="SM00382">
    <property type="entry name" value="AAA"/>
    <property type="match status" value="1"/>
</dbReference>